<organism evidence="1 2">
    <name type="scientific">Caldibacillus debilis</name>
    <dbReference type="NCBI Taxonomy" id="301148"/>
    <lineage>
        <taxon>Bacteria</taxon>
        <taxon>Bacillati</taxon>
        <taxon>Bacillota</taxon>
        <taxon>Bacilli</taxon>
        <taxon>Bacillales</taxon>
        <taxon>Bacillaceae</taxon>
        <taxon>Caldibacillus</taxon>
    </lineage>
</organism>
<evidence type="ECO:0000313" key="2">
    <source>
        <dbReference type="Proteomes" id="UP000075683"/>
    </source>
</evidence>
<dbReference type="EMBL" id="LQYT01000023">
    <property type="protein sequence ID" value="KYD21054.1"/>
    <property type="molecule type" value="Genomic_DNA"/>
</dbReference>
<name>A0A150M8Y3_9BACI</name>
<proteinExistence type="predicted"/>
<dbReference type="STRING" id="301148.B4135_1694"/>
<reference evidence="1 2" key="1">
    <citation type="submission" date="2016-01" db="EMBL/GenBank/DDBJ databases">
        <title>Draft Genome Sequences of Seven Thermophilic Sporeformers Isolated from Foods.</title>
        <authorList>
            <person name="Berendsen E.M."/>
            <person name="Wells-Bennik M.H."/>
            <person name="Krawcyk A.O."/>
            <person name="De Jong A."/>
            <person name="Holsappel S."/>
            <person name="Eijlander R.T."/>
            <person name="Kuipers O.P."/>
        </authorList>
    </citation>
    <scope>NUCLEOTIDE SEQUENCE [LARGE SCALE GENOMIC DNA]</scope>
    <source>
        <strain evidence="1 2">B4135</strain>
    </source>
</reference>
<dbReference type="Proteomes" id="UP000075683">
    <property type="component" value="Unassembled WGS sequence"/>
</dbReference>
<evidence type="ECO:0000313" key="1">
    <source>
        <dbReference type="EMBL" id="KYD21054.1"/>
    </source>
</evidence>
<sequence length="115" mass="13813">MKQAILYYWERVQTYLSDPPAITDLDLDGLLEGYWFGEHGGLHLYRSEDGWRAIHCQDQADDLVIHEQQLIRRKDFGSRLHVRHYLDFDEDGQAFVKYSRPYRIDKVSDRRQDVR</sequence>
<gene>
    <name evidence="1" type="ORF">B4135_1694</name>
</gene>
<protein>
    <submittedName>
        <fullName evidence="1">Uncharacterized protein</fullName>
    </submittedName>
</protein>
<dbReference type="AlphaFoldDB" id="A0A150M8Y3"/>
<comment type="caution">
    <text evidence="1">The sequence shown here is derived from an EMBL/GenBank/DDBJ whole genome shotgun (WGS) entry which is preliminary data.</text>
</comment>
<accession>A0A150M8Y3</accession>